<dbReference type="EMBL" id="GL883078">
    <property type="protein sequence ID" value="EGF91171.1"/>
    <property type="molecule type" value="Genomic_DNA"/>
</dbReference>
<keyword evidence="3" id="KW-1185">Reference proteome</keyword>
<evidence type="ECO:0000256" key="1">
    <source>
        <dbReference type="SAM" id="Phobius"/>
    </source>
</evidence>
<keyword evidence="1" id="KW-1133">Transmembrane helix</keyword>
<feature type="transmembrane region" description="Helical" evidence="1">
    <location>
        <begin position="41"/>
        <end position="69"/>
    </location>
</feature>
<accession>F4QPB3</accession>
<dbReference type="AlphaFoldDB" id="F4QPB3"/>
<gene>
    <name evidence="2" type="ORF">ABI_25860</name>
</gene>
<dbReference type="RefSeq" id="WP_006273363.1">
    <property type="nucleotide sequence ID" value="NZ_GL883078.1"/>
</dbReference>
<protein>
    <submittedName>
        <fullName evidence="2">Uncharacterized protein</fullName>
    </submittedName>
</protein>
<keyword evidence="1" id="KW-0472">Membrane</keyword>
<reference evidence="3" key="1">
    <citation type="submission" date="2011-03" db="EMBL/GenBank/DDBJ databases">
        <title>Draft genome sequence of Brevundimonas diminuta.</title>
        <authorList>
            <person name="Brown P.J.B."/>
            <person name="Buechlein A."/>
            <person name="Hemmerich C."/>
            <person name="Brun Y.V."/>
        </authorList>
    </citation>
    <scope>NUCLEOTIDE SEQUENCE [LARGE SCALE GENOMIC DNA]</scope>
    <source>
        <strain evidence="3">C19</strain>
    </source>
</reference>
<organism evidence="2 3">
    <name type="scientific">Asticcacaulis biprosthecium C19</name>
    <dbReference type="NCBI Taxonomy" id="715226"/>
    <lineage>
        <taxon>Bacteria</taxon>
        <taxon>Pseudomonadati</taxon>
        <taxon>Pseudomonadota</taxon>
        <taxon>Alphaproteobacteria</taxon>
        <taxon>Caulobacterales</taxon>
        <taxon>Caulobacteraceae</taxon>
        <taxon>Asticcacaulis</taxon>
    </lineage>
</organism>
<evidence type="ECO:0000313" key="3">
    <source>
        <dbReference type="Proteomes" id="UP000006512"/>
    </source>
</evidence>
<keyword evidence="1" id="KW-0812">Transmembrane</keyword>
<dbReference type="HOGENOM" id="CLU_2165751_0_0_5"/>
<sequence>MIDKVFFGTGPSGATVFYRFGNRGAPYSVTRDQENKLRMATVMATALITVMAMGGLAWFCGVTFLISQIPERSALPFNPALLYLGDVLQTALIGLVIVIYDLNVKAILKL</sequence>
<proteinExistence type="predicted"/>
<dbReference type="OrthoDB" id="7173418at2"/>
<evidence type="ECO:0000313" key="2">
    <source>
        <dbReference type="EMBL" id="EGF91171.1"/>
    </source>
</evidence>
<feature type="transmembrane region" description="Helical" evidence="1">
    <location>
        <begin position="81"/>
        <end position="102"/>
    </location>
</feature>
<dbReference type="Proteomes" id="UP000006512">
    <property type="component" value="Unassembled WGS sequence"/>
</dbReference>
<name>F4QPB3_9CAUL</name>